<dbReference type="InterPro" id="IPR027281">
    <property type="entry name" value="Lys1"/>
</dbReference>
<dbReference type="PIRSF" id="PIRSF018250">
    <property type="entry name" value="Saccharopine_DH_Lys"/>
    <property type="match status" value="1"/>
</dbReference>
<dbReference type="EMBL" id="JADIMV010000112">
    <property type="protein sequence ID" value="MBO8440300.1"/>
    <property type="molecule type" value="Genomic_DNA"/>
</dbReference>
<keyword evidence="7" id="KW-1015">Disulfide bond</keyword>
<keyword evidence="5" id="KW-0028">Amino-acid biosynthesis</keyword>
<evidence type="ECO:0000256" key="9">
    <source>
        <dbReference type="ARBA" id="ARBA00047860"/>
    </source>
</evidence>
<evidence type="ECO:0000259" key="14">
    <source>
        <dbReference type="SMART" id="SM01003"/>
    </source>
</evidence>
<evidence type="ECO:0000256" key="6">
    <source>
        <dbReference type="ARBA" id="ARBA00023002"/>
    </source>
</evidence>
<keyword evidence="11" id="KW-0520">NAD</keyword>
<comment type="subunit">
    <text evidence="2">Monomer.</text>
</comment>
<dbReference type="PANTHER" id="PTHR11133">
    <property type="entry name" value="SACCHAROPINE DEHYDROGENASE"/>
    <property type="match status" value="1"/>
</dbReference>
<evidence type="ECO:0000256" key="8">
    <source>
        <dbReference type="ARBA" id="ARBA00033228"/>
    </source>
</evidence>
<dbReference type="InterPro" id="IPR051168">
    <property type="entry name" value="AASS"/>
</dbReference>
<evidence type="ECO:0000256" key="12">
    <source>
        <dbReference type="PIRSR" id="PIRSR018250-4"/>
    </source>
</evidence>
<reference evidence="15" key="1">
    <citation type="submission" date="2020-10" db="EMBL/GenBank/DDBJ databases">
        <authorList>
            <person name="Gilroy R."/>
        </authorList>
    </citation>
    <scope>NUCLEOTIDE SEQUENCE</scope>
    <source>
        <strain evidence="15">3924</strain>
    </source>
</reference>
<dbReference type="SMART" id="SM01002">
    <property type="entry name" value="AlaDh_PNT_C"/>
    <property type="match status" value="1"/>
</dbReference>
<accession>A0A940DJV1</accession>
<feature type="disulfide bond" evidence="12">
    <location>
        <begin position="221"/>
        <end position="266"/>
    </location>
</feature>
<dbReference type="GO" id="GO:0009085">
    <property type="term" value="P:lysine biosynthetic process"/>
    <property type="evidence" value="ECO:0007669"/>
    <property type="project" value="InterPro"/>
</dbReference>
<dbReference type="PANTHER" id="PTHR11133:SF22">
    <property type="entry name" value="ALPHA-AMINOADIPIC SEMIALDEHYDE SYNTHASE, MITOCHONDRIAL"/>
    <property type="match status" value="1"/>
</dbReference>
<comment type="pathway">
    <text evidence="1">Amino-acid biosynthesis; L-lysine biosynthesis via AAA pathway; L-lysine from L-alpha-aminoadipate (fungal route): step 3/3.</text>
</comment>
<gene>
    <name evidence="15" type="ORF">IAC51_06580</name>
</gene>
<dbReference type="InterPro" id="IPR007698">
    <property type="entry name" value="AlaDH/PNT_NAD(H)-bd"/>
</dbReference>
<dbReference type="GO" id="GO:0004754">
    <property type="term" value="F:saccharopine dehydrogenase (NAD+, L-lysine-forming) activity"/>
    <property type="evidence" value="ECO:0007669"/>
    <property type="project" value="UniProtKB-EC"/>
</dbReference>
<proteinExistence type="predicted"/>
<dbReference type="AlphaFoldDB" id="A0A940DJV1"/>
<evidence type="ECO:0000313" key="15">
    <source>
        <dbReference type="EMBL" id="MBO8440300.1"/>
    </source>
</evidence>
<dbReference type="InterPro" id="IPR007886">
    <property type="entry name" value="AlaDH/PNT_N"/>
</dbReference>
<feature type="binding site" evidence="11">
    <location>
        <position position="295"/>
    </location>
    <ligand>
        <name>NAD(+)</name>
        <dbReference type="ChEBI" id="CHEBI:57540"/>
    </ligand>
</feature>
<feature type="domain" description="Alanine dehydrogenase/pyridine nucleotide transhydrogenase NAD(H)-binding" evidence="13">
    <location>
        <begin position="163"/>
        <end position="340"/>
    </location>
</feature>
<feature type="active site" description="Proton acceptor" evidence="10">
    <location>
        <position position="72"/>
    </location>
</feature>
<dbReference type="EC" id="1.5.1.7" evidence="3"/>
<protein>
    <recommendedName>
        <fullName evidence="4">Saccharopine dehydrogenase [NAD(+), L-lysine-forming]</fullName>
        <ecNumber evidence="3">1.5.1.7</ecNumber>
    </recommendedName>
    <alternativeName>
        <fullName evidence="8">Lysine--2-oxoglutarate reductase</fullName>
    </alternativeName>
</protein>
<dbReference type="SMART" id="SM01003">
    <property type="entry name" value="AlaDh_PNT_N"/>
    <property type="match status" value="1"/>
</dbReference>
<feature type="domain" description="Alanine dehydrogenase/pyridine nucleotide transhydrogenase N-terminal" evidence="14">
    <location>
        <begin position="4"/>
        <end position="136"/>
    </location>
</feature>
<dbReference type="Proteomes" id="UP000712007">
    <property type="component" value="Unassembled WGS sequence"/>
</dbReference>
<dbReference type="SUPFAM" id="SSF52283">
    <property type="entry name" value="Formate/glycerate dehydrogenase catalytic domain-like"/>
    <property type="match status" value="1"/>
</dbReference>
<evidence type="ECO:0000256" key="5">
    <source>
        <dbReference type="ARBA" id="ARBA00022605"/>
    </source>
</evidence>
<comment type="caution">
    <text evidence="15">The sequence shown here is derived from an EMBL/GenBank/DDBJ whole genome shotgun (WGS) entry which is preliminary data.</text>
</comment>
<dbReference type="Pfam" id="PF05222">
    <property type="entry name" value="AlaDh_PNT_N"/>
    <property type="match status" value="1"/>
</dbReference>
<evidence type="ECO:0000256" key="1">
    <source>
        <dbReference type="ARBA" id="ARBA00004884"/>
    </source>
</evidence>
<evidence type="ECO:0000256" key="7">
    <source>
        <dbReference type="ARBA" id="ARBA00023157"/>
    </source>
</evidence>
<name>A0A940DJV1_9BACT</name>
<evidence type="ECO:0000256" key="11">
    <source>
        <dbReference type="PIRSR" id="PIRSR018250-3"/>
    </source>
</evidence>
<dbReference type="CDD" id="cd05199">
    <property type="entry name" value="SDH_like"/>
    <property type="match status" value="1"/>
</dbReference>
<evidence type="ECO:0000313" key="16">
    <source>
        <dbReference type="Proteomes" id="UP000712007"/>
    </source>
</evidence>
<evidence type="ECO:0000256" key="10">
    <source>
        <dbReference type="PIRSR" id="PIRSR018250-1"/>
    </source>
</evidence>
<evidence type="ECO:0000259" key="13">
    <source>
        <dbReference type="SMART" id="SM01002"/>
    </source>
</evidence>
<evidence type="ECO:0000256" key="2">
    <source>
        <dbReference type="ARBA" id="ARBA00011245"/>
    </source>
</evidence>
<keyword evidence="6" id="KW-0560">Oxidoreductase</keyword>
<sequence>MKIGLIRETKIPEDNRVALSPEQVYAMSMAFPTHSFAVQSSDIRAYHDEDYAKLGIEVKEDMSDCDVLFGIKEPELATLMPDKHYFFFGHFAKMQEYNKPLLCALTERRVTFSDYEYLVDDGGHRVCAFGWWAGIVGVYYTLQCYGLRNGVFSLPKPDRHFTLEKLRGILSSVRLPAVKLLITGNGRVSSGAQYILDQIGAVRLERREYLSCERVAHLSYCVATTEDLVVHKNGMKYDREEFLQWPAHYASDFKKWAASTDILLSCHFWDSNAPVYLDYEDLSNAENRIRVIGDVTCDINGSIKSTVRPSTHSNPFYDYNPMSRKEELPFSSNNNISVMAVDTCPNALAMDASTSFGEMLIQNVIFPILEGHISDDPVIRRATILDRGQLTPAYKYLDTFL</sequence>
<feature type="active site" description="Proton donor" evidence="10">
    <location>
        <position position="90"/>
    </location>
</feature>
<dbReference type="Gene3D" id="3.40.50.720">
    <property type="entry name" value="NAD(P)-binding Rossmann-like Domain"/>
    <property type="match status" value="2"/>
</dbReference>
<evidence type="ECO:0000256" key="3">
    <source>
        <dbReference type="ARBA" id="ARBA00012847"/>
    </source>
</evidence>
<organism evidence="15 16">
    <name type="scientific">Candidatus Aphodosoma intestinipullorum</name>
    <dbReference type="NCBI Taxonomy" id="2840674"/>
    <lineage>
        <taxon>Bacteria</taxon>
        <taxon>Pseudomonadati</taxon>
        <taxon>Bacteroidota</taxon>
        <taxon>Bacteroidia</taxon>
        <taxon>Bacteroidales</taxon>
        <taxon>Candidatus Aphodosoma</taxon>
    </lineage>
</organism>
<reference evidence="15" key="2">
    <citation type="journal article" date="2021" name="PeerJ">
        <title>Extensive microbial diversity within the chicken gut microbiome revealed by metagenomics and culture.</title>
        <authorList>
            <person name="Gilroy R."/>
            <person name="Ravi A."/>
            <person name="Getino M."/>
            <person name="Pursley I."/>
            <person name="Horton D.L."/>
            <person name="Alikhan N.F."/>
            <person name="Baker D."/>
            <person name="Gharbi K."/>
            <person name="Hall N."/>
            <person name="Watson M."/>
            <person name="Adriaenssens E.M."/>
            <person name="Foster-Nyarko E."/>
            <person name="Jarju S."/>
            <person name="Secka A."/>
            <person name="Antonio M."/>
            <person name="Oren A."/>
            <person name="Chaudhuri R.R."/>
            <person name="La Ragione R."/>
            <person name="Hildebrand F."/>
            <person name="Pallen M.J."/>
        </authorList>
    </citation>
    <scope>NUCLEOTIDE SEQUENCE</scope>
    <source>
        <strain evidence="15">3924</strain>
    </source>
</reference>
<comment type="catalytic activity">
    <reaction evidence="9">
        <text>L-saccharopine + NAD(+) + H2O = L-lysine + 2-oxoglutarate + NADH + H(+)</text>
        <dbReference type="Rhea" id="RHEA:12440"/>
        <dbReference type="ChEBI" id="CHEBI:15377"/>
        <dbReference type="ChEBI" id="CHEBI:15378"/>
        <dbReference type="ChEBI" id="CHEBI:16810"/>
        <dbReference type="ChEBI" id="CHEBI:32551"/>
        <dbReference type="ChEBI" id="CHEBI:57540"/>
        <dbReference type="ChEBI" id="CHEBI:57945"/>
        <dbReference type="ChEBI" id="CHEBI:57951"/>
        <dbReference type="EC" id="1.5.1.7"/>
    </reaction>
</comment>
<evidence type="ECO:0000256" key="4">
    <source>
        <dbReference type="ARBA" id="ARBA00021221"/>
    </source>
</evidence>